<dbReference type="SUPFAM" id="SSF51430">
    <property type="entry name" value="NAD(P)-linked oxidoreductase"/>
    <property type="match status" value="1"/>
</dbReference>
<reference evidence="4 5" key="1">
    <citation type="journal article" date="2013" name="Genome Announc.">
        <title>Draft Genome of the Marine Gammaproteobacterium Halomonas titanicae.</title>
        <authorList>
            <person name="Sanchez-Porro C."/>
            <person name="de la Haba R.R."/>
            <person name="Cruz-Hernandez N."/>
            <person name="Gonzalez J.M."/>
            <person name="Reyes-Guirao C."/>
            <person name="Navarro-Sampedro L."/>
            <person name="Carballo M."/>
            <person name="Ventosa A."/>
        </authorList>
    </citation>
    <scope>NUCLEOTIDE SEQUENCE [LARGE SCALE GENOMIC DNA]</scope>
    <source>
        <strain evidence="4 5">BH1</strain>
    </source>
</reference>
<dbReference type="PANTHER" id="PTHR43625">
    <property type="entry name" value="AFLATOXIN B1 ALDEHYDE REDUCTASE"/>
    <property type="match status" value="1"/>
</dbReference>
<dbReference type="GO" id="GO:0005737">
    <property type="term" value="C:cytoplasm"/>
    <property type="evidence" value="ECO:0007669"/>
    <property type="project" value="TreeGrafter"/>
</dbReference>
<name>L9UD89_9GAMM</name>
<gene>
    <name evidence="4" type="ORF">HALTITAN_0196</name>
</gene>
<evidence type="ECO:0000256" key="1">
    <source>
        <dbReference type="ARBA" id="ARBA00023002"/>
    </source>
</evidence>
<dbReference type="AlphaFoldDB" id="L9UD89"/>
<evidence type="ECO:0000259" key="3">
    <source>
        <dbReference type="Pfam" id="PF00248"/>
    </source>
</evidence>
<feature type="signal peptide" evidence="2">
    <location>
        <begin position="1"/>
        <end position="21"/>
    </location>
</feature>
<dbReference type="EMBL" id="AOPO01000001">
    <property type="protein sequence ID" value="ELY22581.1"/>
    <property type="molecule type" value="Genomic_DNA"/>
</dbReference>
<keyword evidence="2" id="KW-0732">Signal</keyword>
<dbReference type="InterPro" id="IPR050791">
    <property type="entry name" value="Aldo-Keto_reductase"/>
</dbReference>
<dbReference type="InterPro" id="IPR023210">
    <property type="entry name" value="NADP_OxRdtase_dom"/>
</dbReference>
<sequence>MAVKRYKTILLMMGIPMSSFFQRLNAVNAPSIGLGCMNLSHGYGSIVPESAALRALDEAFDMGYRHFDTATLYGATANEKVVGRALEGKRHQLFLASKCGMAMDPESGKRVIDGRPETLRKQCEASLARLRTDHLDLYYLHRLDRQVPIEESVGALGRLVEEGKIGGVGLSEISALTLRRAVTEYPIAAVQSEYSLWTRNPEIALIDACREVGTALVAFSPLGRGFLTGAIQDPARLEEGDIRRHMPRFSADNYPHNLKLFEHLASLARALNVTPGQLALAWLKAKGDDIIPIPGTRSADHMRENLAAEMLHLDVTSLSQLNAMMMPDQVAGARYNEAQQADIDTEEF</sequence>
<feature type="domain" description="NADP-dependent oxidoreductase" evidence="3">
    <location>
        <begin position="32"/>
        <end position="323"/>
    </location>
</feature>
<proteinExistence type="predicted"/>
<protein>
    <submittedName>
        <fullName evidence="4">Aldo/keto reductase</fullName>
    </submittedName>
</protein>
<dbReference type="PRINTS" id="PR00069">
    <property type="entry name" value="ALDKETRDTASE"/>
</dbReference>
<dbReference type="GO" id="GO:0016491">
    <property type="term" value="F:oxidoreductase activity"/>
    <property type="evidence" value="ECO:0007669"/>
    <property type="project" value="UniProtKB-KW"/>
</dbReference>
<evidence type="ECO:0000313" key="5">
    <source>
        <dbReference type="Proteomes" id="UP000011651"/>
    </source>
</evidence>
<dbReference type="Proteomes" id="UP000011651">
    <property type="component" value="Unassembled WGS sequence"/>
</dbReference>
<dbReference type="PATRIC" id="fig|1204738.3.peg.280"/>
<keyword evidence="1" id="KW-0560">Oxidoreductase</keyword>
<organism evidence="4 5">
    <name type="scientific">Vreelandella titanicae BH1</name>
    <dbReference type="NCBI Taxonomy" id="1204738"/>
    <lineage>
        <taxon>Bacteria</taxon>
        <taxon>Pseudomonadati</taxon>
        <taxon>Pseudomonadota</taxon>
        <taxon>Gammaproteobacteria</taxon>
        <taxon>Oceanospirillales</taxon>
        <taxon>Halomonadaceae</taxon>
        <taxon>Vreelandella</taxon>
    </lineage>
</organism>
<dbReference type="Gene3D" id="3.20.20.100">
    <property type="entry name" value="NADP-dependent oxidoreductase domain"/>
    <property type="match status" value="1"/>
</dbReference>
<dbReference type="InterPro" id="IPR020471">
    <property type="entry name" value="AKR"/>
</dbReference>
<evidence type="ECO:0000256" key="2">
    <source>
        <dbReference type="SAM" id="SignalP"/>
    </source>
</evidence>
<evidence type="ECO:0000313" key="4">
    <source>
        <dbReference type="EMBL" id="ELY22581.1"/>
    </source>
</evidence>
<accession>L9UD89</accession>
<feature type="chain" id="PRO_5004003515" evidence="2">
    <location>
        <begin position="22"/>
        <end position="348"/>
    </location>
</feature>
<comment type="caution">
    <text evidence="4">The sequence shown here is derived from an EMBL/GenBank/DDBJ whole genome shotgun (WGS) entry which is preliminary data.</text>
</comment>
<dbReference type="Pfam" id="PF00248">
    <property type="entry name" value="Aldo_ket_red"/>
    <property type="match status" value="1"/>
</dbReference>
<dbReference type="InterPro" id="IPR036812">
    <property type="entry name" value="NAD(P)_OxRdtase_dom_sf"/>
</dbReference>
<dbReference type="PANTHER" id="PTHR43625:SF40">
    <property type="entry name" value="ALDO-KETO REDUCTASE YAKC [NADP(+)]"/>
    <property type="match status" value="1"/>
</dbReference>